<dbReference type="AlphaFoldDB" id="A0A1F5HLV0"/>
<evidence type="ECO:0008006" key="3">
    <source>
        <dbReference type="Google" id="ProtNLM"/>
    </source>
</evidence>
<protein>
    <recommendedName>
        <fullName evidence="3">DUF4258 domain-containing protein</fullName>
    </recommendedName>
</protein>
<dbReference type="EMBL" id="MFBQ01000010">
    <property type="protein sequence ID" value="OGE05136.1"/>
    <property type="molecule type" value="Genomic_DNA"/>
</dbReference>
<accession>A0A1F5HLV0</accession>
<organism evidence="1 2">
    <name type="scientific">Candidatus Curtissbacteria bacterium RIFCSPLOWO2_01_FULL_41_18</name>
    <dbReference type="NCBI Taxonomy" id="1797727"/>
    <lineage>
        <taxon>Bacteria</taxon>
        <taxon>Candidatus Curtissiibacteriota</taxon>
    </lineage>
</organism>
<evidence type="ECO:0000313" key="2">
    <source>
        <dbReference type="Proteomes" id="UP000176780"/>
    </source>
</evidence>
<evidence type="ECO:0000313" key="1">
    <source>
        <dbReference type="EMBL" id="OGE05136.1"/>
    </source>
</evidence>
<reference evidence="1 2" key="1">
    <citation type="journal article" date="2016" name="Nat. Commun.">
        <title>Thousands of microbial genomes shed light on interconnected biogeochemical processes in an aquifer system.</title>
        <authorList>
            <person name="Anantharaman K."/>
            <person name="Brown C.T."/>
            <person name="Hug L.A."/>
            <person name="Sharon I."/>
            <person name="Castelle C.J."/>
            <person name="Probst A.J."/>
            <person name="Thomas B.C."/>
            <person name="Singh A."/>
            <person name="Wilkins M.J."/>
            <person name="Karaoz U."/>
            <person name="Brodie E.L."/>
            <person name="Williams K.H."/>
            <person name="Hubbard S.S."/>
            <person name="Banfield J.F."/>
        </authorList>
    </citation>
    <scope>NUCLEOTIDE SEQUENCE [LARGE SCALE GENOMIC DNA]</scope>
</reference>
<dbReference type="Proteomes" id="UP000176780">
    <property type="component" value="Unassembled WGS sequence"/>
</dbReference>
<dbReference type="InterPro" id="IPR025354">
    <property type="entry name" value="DUF4258"/>
</dbReference>
<name>A0A1F5HLV0_9BACT</name>
<gene>
    <name evidence="1" type="ORF">A3B51_02030</name>
</gene>
<proteinExistence type="predicted"/>
<dbReference type="Pfam" id="PF14076">
    <property type="entry name" value="DUF4258"/>
    <property type="match status" value="1"/>
</dbReference>
<comment type="caution">
    <text evidence="1">The sequence shown here is derived from an EMBL/GenBank/DDBJ whole genome shotgun (WGS) entry which is preliminary data.</text>
</comment>
<sequence length="78" mass="9206">MKIKFTKHAREMLVFRRIKKEQVEATVKNPEDRSTGKSGKDVLYKNFGKNYLKVVISKEKGNVFVITNHWIAKKRIKK</sequence>